<dbReference type="GO" id="GO:0005524">
    <property type="term" value="F:ATP binding"/>
    <property type="evidence" value="ECO:0007669"/>
    <property type="project" value="InterPro"/>
</dbReference>
<evidence type="ECO:0000256" key="1">
    <source>
        <dbReference type="SAM" id="MobiDB-lite"/>
    </source>
</evidence>
<dbReference type="GO" id="GO:0000287">
    <property type="term" value="F:magnesium ion binding"/>
    <property type="evidence" value="ECO:0007669"/>
    <property type="project" value="InterPro"/>
</dbReference>
<keyword evidence="4" id="KW-1185">Reference proteome</keyword>
<dbReference type="GO" id="GO:0004674">
    <property type="term" value="F:protein serine/threonine kinase activity"/>
    <property type="evidence" value="ECO:0007669"/>
    <property type="project" value="InterPro"/>
</dbReference>
<dbReference type="InterPro" id="IPR015022">
    <property type="entry name" value="MAST_pre-PK_dom"/>
</dbReference>
<evidence type="ECO:0000313" key="4">
    <source>
        <dbReference type="Proteomes" id="UP000821866"/>
    </source>
</evidence>
<feature type="compositionally biased region" description="Basic and acidic residues" evidence="1">
    <location>
        <begin position="1"/>
        <end position="19"/>
    </location>
</feature>
<gene>
    <name evidence="3" type="ORF">HPB51_007951</name>
</gene>
<reference evidence="3" key="1">
    <citation type="journal article" date="2020" name="Cell">
        <title>Large-Scale Comparative Analyses of Tick Genomes Elucidate Their Genetic Diversity and Vector Capacities.</title>
        <authorList>
            <consortium name="Tick Genome and Microbiome Consortium (TIGMIC)"/>
            <person name="Jia N."/>
            <person name="Wang J."/>
            <person name="Shi W."/>
            <person name="Du L."/>
            <person name="Sun Y."/>
            <person name="Zhan W."/>
            <person name="Jiang J.F."/>
            <person name="Wang Q."/>
            <person name="Zhang B."/>
            <person name="Ji P."/>
            <person name="Bell-Sakyi L."/>
            <person name="Cui X.M."/>
            <person name="Yuan T.T."/>
            <person name="Jiang B.G."/>
            <person name="Yang W.F."/>
            <person name="Lam T.T."/>
            <person name="Chang Q.C."/>
            <person name="Ding S.J."/>
            <person name="Wang X.J."/>
            <person name="Zhu J.G."/>
            <person name="Ruan X.D."/>
            <person name="Zhao L."/>
            <person name="Wei J.T."/>
            <person name="Ye R.Z."/>
            <person name="Que T.C."/>
            <person name="Du C.H."/>
            <person name="Zhou Y.H."/>
            <person name="Cheng J.X."/>
            <person name="Dai P.F."/>
            <person name="Guo W.B."/>
            <person name="Han X.H."/>
            <person name="Huang E.J."/>
            <person name="Li L.F."/>
            <person name="Wei W."/>
            <person name="Gao Y.C."/>
            <person name="Liu J.Z."/>
            <person name="Shao H.Z."/>
            <person name="Wang X."/>
            <person name="Wang C.C."/>
            <person name="Yang T.C."/>
            <person name="Huo Q.B."/>
            <person name="Li W."/>
            <person name="Chen H.Y."/>
            <person name="Chen S.E."/>
            <person name="Zhou L.G."/>
            <person name="Ni X.B."/>
            <person name="Tian J.H."/>
            <person name="Sheng Y."/>
            <person name="Liu T."/>
            <person name="Pan Y.S."/>
            <person name="Xia L.Y."/>
            <person name="Li J."/>
            <person name="Zhao F."/>
            <person name="Cao W.C."/>
        </authorList>
    </citation>
    <scope>NUCLEOTIDE SEQUENCE</scope>
    <source>
        <strain evidence="3">Rmic-2018</strain>
    </source>
</reference>
<feature type="domain" description="Microtubule-associated serine/threonine-protein kinase pre-PK" evidence="2">
    <location>
        <begin position="55"/>
        <end position="366"/>
    </location>
</feature>
<dbReference type="InterPro" id="IPR023142">
    <property type="entry name" value="MAST_pre-PK_dom_sf"/>
</dbReference>
<dbReference type="SUPFAM" id="SSF140482">
    <property type="entry name" value="MAST3 pre-PK domain-like"/>
    <property type="match status" value="1"/>
</dbReference>
<dbReference type="Proteomes" id="UP000821866">
    <property type="component" value="Chromosome 11"/>
</dbReference>
<feature type="compositionally biased region" description="Low complexity" evidence="1">
    <location>
        <begin position="192"/>
        <end position="214"/>
    </location>
</feature>
<evidence type="ECO:0000259" key="2">
    <source>
        <dbReference type="Pfam" id="PF08926"/>
    </source>
</evidence>
<feature type="compositionally biased region" description="Polar residues" evidence="1">
    <location>
        <begin position="50"/>
        <end position="65"/>
    </location>
</feature>
<dbReference type="Pfam" id="PF08926">
    <property type="entry name" value="DUF1908"/>
    <property type="match status" value="1"/>
</dbReference>
<protein>
    <recommendedName>
        <fullName evidence="2">Microtubule-associated serine/threonine-protein kinase pre-PK domain-containing protein</fullName>
    </recommendedName>
</protein>
<comment type="caution">
    <text evidence="3">The sequence shown here is derived from an EMBL/GenBank/DDBJ whole genome shotgun (WGS) entry which is preliminary data.</text>
</comment>
<proteinExistence type="predicted"/>
<sequence>MIAPERRFTSRRRSPEIKISRASSPRRCSSARKSLICNTSPTLPRCHSPIPQSSPLDSPRNMSPSQHFAFAPVKKADGRRWSVASLPSSGYGTNTPGSSNVSSQCSSQEKLHLLPYQPTPDEPAGTPVGHPPHYFPSHQYHQHHPHPFAHHIHQAHQSRHFSSNESNPGLENDGHQQQHQGSPGVHVTPTTSSGSASPIIRPRSRSLSSPMRSPGIDNEIVLMNSVYKERFPKATQQMEERLEQFVSQEAELDAQHACDAVARFAHHQIIELARDCLQKEEKNVANSRGCQEKSPDAAHHLRKLVRKLLLIVSRPARLLECLEFDPEEFYRLLEAAEGQAKVVQGISTDIPQYIINKLGLNRDPFADLAAEESADQLDSVPEVEEKKPLTKTPCEDDFETIKLISNGAYG</sequence>
<feature type="compositionally biased region" description="Polar residues" evidence="1">
    <location>
        <begin position="160"/>
        <end position="181"/>
    </location>
</feature>
<feature type="compositionally biased region" description="Low complexity" evidence="1">
    <location>
        <begin position="20"/>
        <end position="34"/>
    </location>
</feature>
<dbReference type="AlphaFoldDB" id="A0A9J6EMG5"/>
<reference evidence="3" key="2">
    <citation type="submission" date="2021-09" db="EMBL/GenBank/DDBJ databases">
        <authorList>
            <person name="Jia N."/>
            <person name="Wang J."/>
            <person name="Shi W."/>
            <person name="Du L."/>
            <person name="Sun Y."/>
            <person name="Zhan W."/>
            <person name="Jiang J."/>
            <person name="Wang Q."/>
            <person name="Zhang B."/>
            <person name="Ji P."/>
            <person name="Sakyi L.B."/>
            <person name="Cui X."/>
            <person name="Yuan T."/>
            <person name="Jiang B."/>
            <person name="Yang W."/>
            <person name="Lam T.T.-Y."/>
            <person name="Chang Q."/>
            <person name="Ding S."/>
            <person name="Wang X."/>
            <person name="Zhu J."/>
            <person name="Ruan X."/>
            <person name="Zhao L."/>
            <person name="Wei J."/>
            <person name="Que T."/>
            <person name="Du C."/>
            <person name="Cheng J."/>
            <person name="Dai P."/>
            <person name="Han X."/>
            <person name="Huang E."/>
            <person name="Gao Y."/>
            <person name="Liu J."/>
            <person name="Shao H."/>
            <person name="Ye R."/>
            <person name="Li L."/>
            <person name="Wei W."/>
            <person name="Wang X."/>
            <person name="Wang C."/>
            <person name="Huo Q."/>
            <person name="Li W."/>
            <person name="Guo W."/>
            <person name="Chen H."/>
            <person name="Chen S."/>
            <person name="Zhou L."/>
            <person name="Zhou L."/>
            <person name="Ni X."/>
            <person name="Tian J."/>
            <person name="Zhou Y."/>
            <person name="Sheng Y."/>
            <person name="Liu T."/>
            <person name="Pan Y."/>
            <person name="Xia L."/>
            <person name="Li J."/>
            <person name="Zhao F."/>
            <person name="Cao W."/>
        </authorList>
    </citation>
    <scope>NUCLEOTIDE SEQUENCE</scope>
    <source>
        <strain evidence="3">Rmic-2018</strain>
        <tissue evidence="3">Larvae</tissue>
    </source>
</reference>
<feature type="compositionally biased region" description="Basic residues" evidence="1">
    <location>
        <begin position="140"/>
        <end position="159"/>
    </location>
</feature>
<name>A0A9J6EMG5_RHIMP</name>
<feature type="region of interest" description="Disordered" evidence="1">
    <location>
        <begin position="1"/>
        <end position="65"/>
    </location>
</feature>
<organism evidence="3 4">
    <name type="scientific">Rhipicephalus microplus</name>
    <name type="common">Cattle tick</name>
    <name type="synonym">Boophilus microplus</name>
    <dbReference type="NCBI Taxonomy" id="6941"/>
    <lineage>
        <taxon>Eukaryota</taxon>
        <taxon>Metazoa</taxon>
        <taxon>Ecdysozoa</taxon>
        <taxon>Arthropoda</taxon>
        <taxon>Chelicerata</taxon>
        <taxon>Arachnida</taxon>
        <taxon>Acari</taxon>
        <taxon>Parasitiformes</taxon>
        <taxon>Ixodida</taxon>
        <taxon>Ixodoidea</taxon>
        <taxon>Ixodidae</taxon>
        <taxon>Rhipicephalinae</taxon>
        <taxon>Rhipicephalus</taxon>
        <taxon>Boophilus</taxon>
    </lineage>
</organism>
<accession>A0A9J6EMG5</accession>
<dbReference type="VEuPathDB" id="VectorBase:LOC119181309"/>
<dbReference type="EMBL" id="JABSTU010000003">
    <property type="protein sequence ID" value="KAH8035707.1"/>
    <property type="molecule type" value="Genomic_DNA"/>
</dbReference>
<evidence type="ECO:0000313" key="3">
    <source>
        <dbReference type="EMBL" id="KAH8035707.1"/>
    </source>
</evidence>
<feature type="region of interest" description="Disordered" evidence="1">
    <location>
        <begin position="115"/>
        <end position="215"/>
    </location>
</feature>
<dbReference type="Gene3D" id="1.20.1480.20">
    <property type="entry name" value="MAST3 pre-PK domain-like"/>
    <property type="match status" value="1"/>
</dbReference>